<dbReference type="FunFam" id="3.40.20.10:FF:000018">
    <property type="entry name" value="Coactosin-like 1"/>
    <property type="match status" value="2"/>
</dbReference>
<dbReference type="CDD" id="cd07990">
    <property type="entry name" value="LPLAT_LCLAT1-like"/>
    <property type="match status" value="1"/>
</dbReference>
<dbReference type="GO" id="GO:0005783">
    <property type="term" value="C:endoplasmic reticulum"/>
    <property type="evidence" value="ECO:0007669"/>
    <property type="project" value="TreeGrafter"/>
</dbReference>
<evidence type="ECO:0000256" key="11">
    <source>
        <dbReference type="ARBA" id="ARBA00068121"/>
    </source>
</evidence>
<comment type="function">
    <text evidence="9">Binds to F-actin in a calcium-independent manner. Has no direct effect on actin depolymerization. Acts as a chaperone for ALOX5 (5LO), influencing both its stability and activity in leukotrienes synthesis.</text>
</comment>
<keyword evidence="14" id="KW-1185">Reference proteome</keyword>
<keyword evidence="3" id="KW-0963">Cytoplasm</keyword>
<dbReference type="Pfam" id="PF01553">
    <property type="entry name" value="Acyltransferase"/>
    <property type="match status" value="1"/>
</dbReference>
<keyword evidence="7 13" id="KW-0012">Acyltransferase</keyword>
<evidence type="ECO:0000256" key="6">
    <source>
        <dbReference type="ARBA" id="ARBA00023212"/>
    </source>
</evidence>
<dbReference type="Gene3D" id="3.40.20.10">
    <property type="entry name" value="Severin"/>
    <property type="match status" value="2"/>
</dbReference>
<keyword evidence="6" id="KW-0206">Cytoskeleton</keyword>
<organism evidence="13 14">
    <name type="scientific">Paramuricea clavata</name>
    <name type="common">Red gorgonian</name>
    <name type="synonym">Violescent sea-whip</name>
    <dbReference type="NCBI Taxonomy" id="317549"/>
    <lineage>
        <taxon>Eukaryota</taxon>
        <taxon>Metazoa</taxon>
        <taxon>Cnidaria</taxon>
        <taxon>Anthozoa</taxon>
        <taxon>Octocorallia</taxon>
        <taxon>Malacalcyonacea</taxon>
        <taxon>Plexauridae</taxon>
        <taxon>Paramuricea</taxon>
    </lineage>
</organism>
<evidence type="ECO:0000256" key="9">
    <source>
        <dbReference type="ARBA" id="ARBA00058385"/>
    </source>
</evidence>
<protein>
    <recommendedName>
        <fullName evidence="11">Coactosin-like protein</fullName>
    </recommendedName>
</protein>
<feature type="domain" description="ADF-H" evidence="12">
    <location>
        <begin position="523"/>
        <end position="657"/>
    </location>
</feature>
<accession>A0A6S7HE15</accession>
<evidence type="ECO:0000256" key="3">
    <source>
        <dbReference type="ARBA" id="ARBA00022490"/>
    </source>
</evidence>
<feature type="domain" description="ADF-H" evidence="12">
    <location>
        <begin position="341"/>
        <end position="474"/>
    </location>
</feature>
<evidence type="ECO:0000313" key="13">
    <source>
        <dbReference type="EMBL" id="CAB4002606.1"/>
    </source>
</evidence>
<dbReference type="InterPro" id="IPR029006">
    <property type="entry name" value="ADF-H/Gelsolin-like_dom_sf"/>
</dbReference>
<evidence type="ECO:0000256" key="5">
    <source>
        <dbReference type="ARBA" id="ARBA00023203"/>
    </source>
</evidence>
<proteinExistence type="inferred from homology"/>
<dbReference type="GO" id="GO:0016746">
    <property type="term" value="F:acyltransferase activity"/>
    <property type="evidence" value="ECO:0007669"/>
    <property type="project" value="UniProtKB-KW"/>
</dbReference>
<dbReference type="InterPro" id="IPR002108">
    <property type="entry name" value="ADF-H"/>
</dbReference>
<dbReference type="Pfam" id="PF16076">
    <property type="entry name" value="Acyltransf_C"/>
    <property type="match status" value="1"/>
</dbReference>
<dbReference type="InterPro" id="IPR032098">
    <property type="entry name" value="Acyltransf_C"/>
</dbReference>
<dbReference type="SMART" id="SM00102">
    <property type="entry name" value="ADF"/>
    <property type="match status" value="2"/>
</dbReference>
<reference evidence="13" key="1">
    <citation type="submission" date="2020-04" db="EMBL/GenBank/DDBJ databases">
        <authorList>
            <person name="Alioto T."/>
            <person name="Alioto T."/>
            <person name="Gomez Garrido J."/>
        </authorList>
    </citation>
    <scope>NUCLEOTIDE SEQUENCE</scope>
    <source>
        <strain evidence="13">A484AB</strain>
    </source>
</reference>
<dbReference type="PANTHER" id="PTHR10983:SF73">
    <property type="entry name" value="1-ACYL-SN-GLYCEROL-3-PHOSPHATE ACYLTRANSFERASE EPSILON"/>
    <property type="match status" value="1"/>
</dbReference>
<evidence type="ECO:0000256" key="8">
    <source>
        <dbReference type="ARBA" id="ARBA00038052"/>
    </source>
</evidence>
<dbReference type="OrthoDB" id="189226at2759"/>
<evidence type="ECO:0000256" key="4">
    <source>
        <dbReference type="ARBA" id="ARBA00022679"/>
    </source>
</evidence>
<dbReference type="CDD" id="cd11282">
    <property type="entry name" value="ADF_coactosin_like"/>
    <property type="match status" value="2"/>
</dbReference>
<dbReference type="GO" id="GO:0036149">
    <property type="term" value="P:phosphatidylinositol acyl-chain remodeling"/>
    <property type="evidence" value="ECO:0007669"/>
    <property type="project" value="TreeGrafter"/>
</dbReference>
<comment type="subcellular location">
    <subcellularLocation>
        <location evidence="1">Cytoplasm</location>
        <location evidence="1">Cytoskeleton</location>
    </subcellularLocation>
</comment>
<evidence type="ECO:0000313" key="14">
    <source>
        <dbReference type="Proteomes" id="UP001152795"/>
    </source>
</evidence>
<sequence length="671" mass="76329">MMNTILQQAVSFRSTVPILLTLSVAPQYLFAWSLWRAVSSILPRKVYEYVDDKLYDTYQTMVVFFFENYAGTELIFYGDEIPLDKKENVLYLCNHQSTVDWAVVDMIAIRQGSMGSIRYILKDSLKYLPLFGFYFPQHGCIYVRRNASSDVVNIERRMKKFEEDKTSMWLVIFPEGTRYDADKPEQIKQSQEFAKSRGLIPLNHVLTPRTKATEIALETLSDHFDAVYDLTIAYKEKYENIVPRKRPKDLLEFFDCQDPEIHVHVRRLTPDQIPQGCEEKKQWIYDAFSLKERMLSQFFSEDSEVQGRFPGPSRRHRVPLARTLSWTMFWAGVLAPFLATNVEFENEDDFKNAISECRSDNFETNWVLARHVDQNPNLVTLSGFGNGGAEELKESLEDDSVMYGLVRFQEQIDQSSTVKFVYIHWIGKQVPFTMKGRYGIVRGSVNKSFQPHHVSVETDNVSDLDHEALLNVINENSGTKNKVLDAEQASERKAYDRGFTGRETGNNKKRVTGGFTGFQGKSGASVKFDDSVHDAASDLRSDTTETNWFVAGYQDGNPKLPLICLGSGSEGVGGITEILTNDIVGYALCRVTDVVDDISTVKFVYIQWVGDNVKPLVKAKTSTHKADLEQIFHPAHATIFANSQDEISESEIMDKVQSSSGSKSHVRNNTD</sequence>
<evidence type="ECO:0000259" key="12">
    <source>
        <dbReference type="PROSITE" id="PS51263"/>
    </source>
</evidence>
<keyword evidence="5" id="KW-0009">Actin-binding</keyword>
<dbReference type="PROSITE" id="PS51263">
    <property type="entry name" value="ADF_H"/>
    <property type="match status" value="2"/>
</dbReference>
<dbReference type="Proteomes" id="UP001152795">
    <property type="component" value="Unassembled WGS sequence"/>
</dbReference>
<dbReference type="SUPFAM" id="SSF69593">
    <property type="entry name" value="Glycerol-3-phosphate (1)-acyltransferase"/>
    <property type="match status" value="1"/>
</dbReference>
<evidence type="ECO:0000256" key="10">
    <source>
        <dbReference type="ARBA" id="ARBA00062335"/>
    </source>
</evidence>
<comment type="subunit">
    <text evidence="10">Interacts with 5-lipoxygenase (ALOX5/5LO) in a calcium-independent manner. Binds to F-actin with a stoichiometry of 1:2.</text>
</comment>
<dbReference type="AlphaFoldDB" id="A0A6S7HE15"/>
<dbReference type="PANTHER" id="PTHR10983">
    <property type="entry name" value="1-ACYLGLYCEROL-3-PHOSPHATE ACYLTRANSFERASE-RELATED"/>
    <property type="match status" value="1"/>
</dbReference>
<dbReference type="EMBL" id="CACRXK020004397">
    <property type="protein sequence ID" value="CAB4002606.1"/>
    <property type="molecule type" value="Genomic_DNA"/>
</dbReference>
<gene>
    <name evidence="13" type="ORF">PACLA_8A025667</name>
</gene>
<evidence type="ECO:0000256" key="1">
    <source>
        <dbReference type="ARBA" id="ARBA00004245"/>
    </source>
</evidence>
<comment type="similarity">
    <text evidence="2">Belongs to the 1-acyl-sn-glycerol-3-phosphate acyltransferase family.</text>
</comment>
<evidence type="ECO:0000256" key="2">
    <source>
        <dbReference type="ARBA" id="ARBA00008655"/>
    </source>
</evidence>
<dbReference type="GO" id="GO:0003779">
    <property type="term" value="F:actin binding"/>
    <property type="evidence" value="ECO:0007669"/>
    <property type="project" value="UniProtKB-KW"/>
</dbReference>
<comment type="caution">
    <text evidence="13">The sequence shown here is derived from an EMBL/GenBank/DDBJ whole genome shotgun (WGS) entry which is preliminary data.</text>
</comment>
<dbReference type="SMART" id="SM00563">
    <property type="entry name" value="PlsC"/>
    <property type="match status" value="1"/>
</dbReference>
<comment type="similarity">
    <text evidence="8">Belongs to the actin-binding proteins ADF family. Coactosin subfamily.</text>
</comment>
<dbReference type="Pfam" id="PF00241">
    <property type="entry name" value="Cofilin_ADF"/>
    <property type="match status" value="2"/>
</dbReference>
<keyword evidence="4" id="KW-0808">Transferase</keyword>
<dbReference type="InterPro" id="IPR002123">
    <property type="entry name" value="Plipid/glycerol_acylTrfase"/>
</dbReference>
<evidence type="ECO:0000256" key="7">
    <source>
        <dbReference type="ARBA" id="ARBA00023315"/>
    </source>
</evidence>
<name>A0A6S7HE15_PARCT</name>
<dbReference type="SUPFAM" id="SSF55753">
    <property type="entry name" value="Actin depolymerizing proteins"/>
    <property type="match status" value="2"/>
</dbReference>
<dbReference type="GO" id="GO:0005856">
    <property type="term" value="C:cytoskeleton"/>
    <property type="evidence" value="ECO:0007669"/>
    <property type="project" value="UniProtKB-SubCell"/>
</dbReference>